<name>A0A2S9J8G2_9SPHI</name>
<comment type="caution">
    <text evidence="10">The sequence shown here is derived from an EMBL/GenBank/DDBJ whole genome shotgun (WGS) entry which is preliminary data.</text>
</comment>
<organism evidence="10 11">
    <name type="scientific">Sphingobacterium haloxyli</name>
    <dbReference type="NCBI Taxonomy" id="2100533"/>
    <lineage>
        <taxon>Bacteria</taxon>
        <taxon>Pseudomonadati</taxon>
        <taxon>Bacteroidota</taxon>
        <taxon>Sphingobacteriia</taxon>
        <taxon>Sphingobacteriales</taxon>
        <taxon>Sphingobacteriaceae</taxon>
        <taxon>Sphingobacterium</taxon>
    </lineage>
</organism>
<keyword evidence="3 8" id="KW-0489">Methyltransferase</keyword>
<dbReference type="InterPro" id="IPR014777">
    <property type="entry name" value="4pyrrole_Mease_sub1"/>
</dbReference>
<dbReference type="GO" id="GO:0032259">
    <property type="term" value="P:methylation"/>
    <property type="evidence" value="ECO:0007669"/>
    <property type="project" value="UniProtKB-KW"/>
</dbReference>
<dbReference type="GO" id="GO:0019354">
    <property type="term" value="P:siroheme biosynthetic process"/>
    <property type="evidence" value="ECO:0007669"/>
    <property type="project" value="InterPro"/>
</dbReference>
<evidence type="ECO:0000313" key="10">
    <source>
        <dbReference type="EMBL" id="PRD49061.1"/>
    </source>
</evidence>
<evidence type="ECO:0000313" key="11">
    <source>
        <dbReference type="Proteomes" id="UP000239711"/>
    </source>
</evidence>
<dbReference type="PANTHER" id="PTHR45790:SF3">
    <property type="entry name" value="S-ADENOSYL-L-METHIONINE-DEPENDENT UROPORPHYRINOGEN III METHYLTRANSFERASE, CHLOROPLASTIC"/>
    <property type="match status" value="1"/>
</dbReference>
<sequence length="262" mass="29107">MFYIFVLFIVKNTRNVLKIVGSGPGDLELLTIKAYKCIENADILLYDNLVNEKMLDIASKKCQKIYVGKRPYGKCVPQENINALIAYYCKRFSNVVRLKGGDPYVFGRGFEEWLVAKTLGVDVEYVPGISSMQGVGLNDIPLTHRGISEGVWALTGMKADGDMAADLSLAVHCNSTVVIYMGMRKLAEIARTYLMNGKGDKPAAIIQQVSQANEKKVVCKVKDLVKVSRETRMSHPAIIVIGEVVNLQHDLLSLLRPERNIV</sequence>
<dbReference type="EC" id="2.1.1.107" evidence="2"/>
<evidence type="ECO:0000256" key="3">
    <source>
        <dbReference type="ARBA" id="ARBA00022603"/>
    </source>
</evidence>
<dbReference type="InterPro" id="IPR000878">
    <property type="entry name" value="4pyrrol_Mease"/>
</dbReference>
<keyword evidence="4 8" id="KW-0808">Transferase</keyword>
<keyword evidence="5" id="KW-0949">S-adenosyl-L-methionine</keyword>
<dbReference type="FunFam" id="3.40.1010.10:FF:000001">
    <property type="entry name" value="Siroheme synthase"/>
    <property type="match status" value="1"/>
</dbReference>
<dbReference type="PROSITE" id="PS00839">
    <property type="entry name" value="SUMT_1"/>
    <property type="match status" value="1"/>
</dbReference>
<proteinExistence type="inferred from homology"/>
<dbReference type="PROSITE" id="PS00840">
    <property type="entry name" value="SUMT_2"/>
    <property type="match status" value="1"/>
</dbReference>
<evidence type="ECO:0000256" key="1">
    <source>
        <dbReference type="ARBA" id="ARBA00005879"/>
    </source>
</evidence>
<dbReference type="PANTHER" id="PTHR45790">
    <property type="entry name" value="SIROHEME SYNTHASE-RELATED"/>
    <property type="match status" value="1"/>
</dbReference>
<dbReference type="Proteomes" id="UP000239711">
    <property type="component" value="Unassembled WGS sequence"/>
</dbReference>
<dbReference type="SUPFAM" id="SSF53790">
    <property type="entry name" value="Tetrapyrrole methylase"/>
    <property type="match status" value="1"/>
</dbReference>
<dbReference type="GO" id="GO:0004851">
    <property type="term" value="F:uroporphyrin-III C-methyltransferase activity"/>
    <property type="evidence" value="ECO:0007669"/>
    <property type="project" value="UniProtKB-EC"/>
</dbReference>
<dbReference type="Gene3D" id="3.40.1010.10">
    <property type="entry name" value="Cobalt-precorrin-4 Transmethylase, Domain 1"/>
    <property type="match status" value="1"/>
</dbReference>
<dbReference type="OrthoDB" id="9815856at2"/>
<dbReference type="InterPro" id="IPR006366">
    <property type="entry name" value="CobA/CysG_C"/>
</dbReference>
<evidence type="ECO:0000256" key="4">
    <source>
        <dbReference type="ARBA" id="ARBA00022679"/>
    </source>
</evidence>
<accession>A0A2S9J8G2</accession>
<dbReference type="InterPro" id="IPR050161">
    <property type="entry name" value="Siro_Cobalamin_biosynth"/>
</dbReference>
<dbReference type="InterPro" id="IPR035996">
    <property type="entry name" value="4pyrrol_Methylase_sf"/>
</dbReference>
<dbReference type="Gene3D" id="3.30.950.10">
    <property type="entry name" value="Methyltransferase, Cobalt-precorrin-4 Transmethylase, Domain 2"/>
    <property type="match status" value="1"/>
</dbReference>
<evidence type="ECO:0000256" key="5">
    <source>
        <dbReference type="ARBA" id="ARBA00022691"/>
    </source>
</evidence>
<dbReference type="CDD" id="cd11642">
    <property type="entry name" value="SUMT"/>
    <property type="match status" value="1"/>
</dbReference>
<evidence type="ECO:0000256" key="7">
    <source>
        <dbReference type="ARBA" id="ARBA00025705"/>
    </source>
</evidence>
<dbReference type="InterPro" id="IPR014776">
    <property type="entry name" value="4pyrrole_Mease_sub2"/>
</dbReference>
<comment type="pathway">
    <text evidence="7">Porphyrin-containing compound metabolism; siroheme biosynthesis; precorrin-2 from uroporphyrinogen III: step 1/1.</text>
</comment>
<dbReference type="InterPro" id="IPR003043">
    <property type="entry name" value="Uropor_MeTrfase_CS"/>
</dbReference>
<dbReference type="NCBIfam" id="NF004790">
    <property type="entry name" value="PRK06136.1"/>
    <property type="match status" value="1"/>
</dbReference>
<keyword evidence="6" id="KW-0627">Porphyrin biosynthesis</keyword>
<keyword evidence="11" id="KW-1185">Reference proteome</keyword>
<dbReference type="EMBL" id="PVBQ01000002">
    <property type="protein sequence ID" value="PRD49061.1"/>
    <property type="molecule type" value="Genomic_DNA"/>
</dbReference>
<evidence type="ECO:0000256" key="2">
    <source>
        <dbReference type="ARBA" id="ARBA00012162"/>
    </source>
</evidence>
<evidence type="ECO:0000256" key="6">
    <source>
        <dbReference type="ARBA" id="ARBA00023244"/>
    </source>
</evidence>
<evidence type="ECO:0000259" key="9">
    <source>
        <dbReference type="Pfam" id="PF00590"/>
    </source>
</evidence>
<dbReference type="Pfam" id="PF00590">
    <property type="entry name" value="TP_methylase"/>
    <property type="match status" value="1"/>
</dbReference>
<evidence type="ECO:0000256" key="8">
    <source>
        <dbReference type="RuleBase" id="RU003960"/>
    </source>
</evidence>
<comment type="similarity">
    <text evidence="1 8">Belongs to the precorrin methyltransferase family.</text>
</comment>
<dbReference type="AlphaFoldDB" id="A0A2S9J8G2"/>
<protein>
    <recommendedName>
        <fullName evidence="2">uroporphyrinogen-III C-methyltransferase</fullName>
        <ecNumber evidence="2">2.1.1.107</ecNumber>
    </recommendedName>
</protein>
<feature type="domain" description="Tetrapyrrole methylase" evidence="9">
    <location>
        <begin position="18"/>
        <end position="224"/>
    </location>
</feature>
<gene>
    <name evidence="10" type="primary">cobA</name>
    <name evidence="10" type="ORF">C5745_03295</name>
</gene>
<reference evidence="10 11" key="1">
    <citation type="submission" date="2018-02" db="EMBL/GenBank/DDBJ databases">
        <title>The draft genome of Sphingobacterium sp. 5JN-11.</title>
        <authorList>
            <person name="Liu L."/>
            <person name="Li L."/>
            <person name="Liang L."/>
            <person name="Zhang X."/>
            <person name="Wang T."/>
        </authorList>
    </citation>
    <scope>NUCLEOTIDE SEQUENCE [LARGE SCALE GENOMIC DNA]</scope>
    <source>
        <strain evidence="10 11">5JN-11</strain>
    </source>
</reference>
<dbReference type="NCBIfam" id="TIGR01469">
    <property type="entry name" value="cobA_cysG_Cterm"/>
    <property type="match status" value="1"/>
</dbReference>